<dbReference type="EnsemblMetazoa" id="SMAR006916-RA">
    <property type="protein sequence ID" value="SMAR006916-PA"/>
    <property type="gene ID" value="SMAR006916"/>
</dbReference>
<evidence type="ECO:0000313" key="2">
    <source>
        <dbReference type="Proteomes" id="UP000014500"/>
    </source>
</evidence>
<organism evidence="1 2">
    <name type="scientific">Strigamia maritima</name>
    <name type="common">European centipede</name>
    <name type="synonym">Geophilus maritimus</name>
    <dbReference type="NCBI Taxonomy" id="126957"/>
    <lineage>
        <taxon>Eukaryota</taxon>
        <taxon>Metazoa</taxon>
        <taxon>Ecdysozoa</taxon>
        <taxon>Arthropoda</taxon>
        <taxon>Myriapoda</taxon>
        <taxon>Chilopoda</taxon>
        <taxon>Pleurostigmophora</taxon>
        <taxon>Geophilomorpha</taxon>
        <taxon>Linotaeniidae</taxon>
        <taxon>Strigamia</taxon>
    </lineage>
</organism>
<dbReference type="PhylomeDB" id="T1J075"/>
<reference evidence="2" key="1">
    <citation type="submission" date="2011-05" db="EMBL/GenBank/DDBJ databases">
        <authorList>
            <person name="Richards S.R."/>
            <person name="Qu J."/>
            <person name="Jiang H."/>
            <person name="Jhangiani S.N."/>
            <person name="Agravi P."/>
            <person name="Goodspeed R."/>
            <person name="Gross S."/>
            <person name="Mandapat C."/>
            <person name="Jackson L."/>
            <person name="Mathew T."/>
            <person name="Pu L."/>
            <person name="Thornton R."/>
            <person name="Saada N."/>
            <person name="Wilczek-Boney K.B."/>
            <person name="Lee S."/>
            <person name="Kovar C."/>
            <person name="Wu Y."/>
            <person name="Scherer S.E."/>
            <person name="Worley K.C."/>
            <person name="Muzny D.M."/>
            <person name="Gibbs R."/>
        </authorList>
    </citation>
    <scope>NUCLEOTIDE SEQUENCE</scope>
    <source>
        <strain evidence="2">Brora</strain>
    </source>
</reference>
<dbReference type="Proteomes" id="UP000014500">
    <property type="component" value="Unassembled WGS sequence"/>
</dbReference>
<dbReference type="HOGENOM" id="CLU_892313_0_0_1"/>
<accession>T1J075</accession>
<dbReference type="eggNOG" id="ENOG502S1UW">
    <property type="taxonomic scope" value="Eukaryota"/>
</dbReference>
<keyword evidence="2" id="KW-1185">Reference proteome</keyword>
<name>T1J075_STRMM</name>
<protein>
    <recommendedName>
        <fullName evidence="3">MYND-type domain-containing protein</fullName>
    </recommendedName>
</protein>
<evidence type="ECO:0008006" key="3">
    <source>
        <dbReference type="Google" id="ProtNLM"/>
    </source>
</evidence>
<dbReference type="STRING" id="126957.T1J075"/>
<dbReference type="EMBL" id="JH431734">
    <property type="status" value="NOT_ANNOTATED_CDS"/>
    <property type="molecule type" value="Genomic_DNA"/>
</dbReference>
<evidence type="ECO:0000313" key="1">
    <source>
        <dbReference type="EnsemblMetazoa" id="SMAR006916-PA"/>
    </source>
</evidence>
<proteinExistence type="predicted"/>
<sequence length="312" mass="36897">MMILIMNFIQGLFFWFRFWFLVSNYPSWDAVIWIKKNWPVLGATADLAINQHLCKGSHEDATEFCLNAIEELRFLAIEPIKERCDKGGNTALKELLNKCVTMFFAASMCVLFHKWLDTKEIHNGSKIYWKTPAKYIDPNYTPEILEKLLVKEWDDNLLPLFGIHLDNLIQVPWLLKMLYVADKTVWEEEEDIHPLSVFKIKEFLRKCIDQCRMQIDDADESRSEISLFPIKNFTSKDQHDVTNKSTKSNYRRCCAYCYILENRYLILKDCKRCLVDNCKNPKAYCSVTCQLEHWFVAHRKEHQENMGTLQLK</sequence>
<dbReference type="AlphaFoldDB" id="T1J075"/>
<reference evidence="1" key="2">
    <citation type="submission" date="2015-02" db="UniProtKB">
        <authorList>
            <consortium name="EnsemblMetazoa"/>
        </authorList>
    </citation>
    <scope>IDENTIFICATION</scope>
</reference>